<name>A0ABP8GD67_9BURK</name>
<evidence type="ECO:0000256" key="2">
    <source>
        <dbReference type="SAM" id="MobiDB-lite"/>
    </source>
</evidence>
<evidence type="ECO:0000256" key="3">
    <source>
        <dbReference type="SAM" id="SignalP"/>
    </source>
</evidence>
<feature type="chain" id="PRO_5046767752" description="DNA repair protein" evidence="3">
    <location>
        <begin position="38"/>
        <end position="267"/>
    </location>
</feature>
<comment type="caution">
    <text evidence="4">The sequence shown here is derived from an EMBL/GenBank/DDBJ whole genome shotgun (WGS) entry which is preliminary data.</text>
</comment>
<dbReference type="RefSeq" id="WP_345245403.1">
    <property type="nucleotide sequence ID" value="NZ_BAABFO010000001.1"/>
</dbReference>
<keyword evidence="5" id="KW-1185">Reference proteome</keyword>
<keyword evidence="3" id="KW-0732">Signal</keyword>
<feature type="compositionally biased region" description="Low complexity" evidence="2">
    <location>
        <begin position="232"/>
        <end position="246"/>
    </location>
</feature>
<sequence>MSNSILARTAARPRRDARSWRPAALAVMLALAGAAHAQAQGDSMEDRLRNQLRNVTAQLQQAQNELAVLRAKAAQPQAPAAPPAELESLKKDLARAEARAAQERAARSQAEASNQDLRQQAQALVDKANAQLAQYRNAYDELLKMARASEAERQRLAAETTTQRTAITQCEAKNAQLYEVGQQILHAYETMDVGTVMAARQPFAARARVKYDEIAQKFGDQLYGGRFDERQAAQTAAQPAAAPAAQGGAGGSGGSGGSGAGTPPKAN</sequence>
<evidence type="ECO:0000256" key="1">
    <source>
        <dbReference type="SAM" id="Coils"/>
    </source>
</evidence>
<organism evidence="4 5">
    <name type="scientific">Pigmentiphaga soli</name>
    <dbReference type="NCBI Taxonomy" id="1007095"/>
    <lineage>
        <taxon>Bacteria</taxon>
        <taxon>Pseudomonadati</taxon>
        <taxon>Pseudomonadota</taxon>
        <taxon>Betaproteobacteria</taxon>
        <taxon>Burkholderiales</taxon>
        <taxon>Alcaligenaceae</taxon>
        <taxon>Pigmentiphaga</taxon>
    </lineage>
</organism>
<proteinExistence type="predicted"/>
<feature type="signal peptide" evidence="3">
    <location>
        <begin position="1"/>
        <end position="37"/>
    </location>
</feature>
<evidence type="ECO:0008006" key="6">
    <source>
        <dbReference type="Google" id="ProtNLM"/>
    </source>
</evidence>
<protein>
    <recommendedName>
        <fullName evidence="6">DNA repair protein</fullName>
    </recommendedName>
</protein>
<dbReference type="Proteomes" id="UP001501671">
    <property type="component" value="Unassembled WGS sequence"/>
</dbReference>
<evidence type="ECO:0000313" key="4">
    <source>
        <dbReference type="EMBL" id="GAA4322195.1"/>
    </source>
</evidence>
<accession>A0ABP8GD67</accession>
<feature type="coiled-coil region" evidence="1">
    <location>
        <begin position="45"/>
        <end position="159"/>
    </location>
</feature>
<dbReference type="EMBL" id="BAABFO010000001">
    <property type="protein sequence ID" value="GAA4322195.1"/>
    <property type="molecule type" value="Genomic_DNA"/>
</dbReference>
<gene>
    <name evidence="4" type="ORF">GCM10023144_01980</name>
</gene>
<evidence type="ECO:0000313" key="5">
    <source>
        <dbReference type="Proteomes" id="UP001501671"/>
    </source>
</evidence>
<reference evidence="5" key="1">
    <citation type="journal article" date="2019" name="Int. J. Syst. Evol. Microbiol.">
        <title>The Global Catalogue of Microorganisms (GCM) 10K type strain sequencing project: providing services to taxonomists for standard genome sequencing and annotation.</title>
        <authorList>
            <consortium name="The Broad Institute Genomics Platform"/>
            <consortium name="The Broad Institute Genome Sequencing Center for Infectious Disease"/>
            <person name="Wu L."/>
            <person name="Ma J."/>
        </authorList>
    </citation>
    <scope>NUCLEOTIDE SEQUENCE [LARGE SCALE GENOMIC DNA]</scope>
    <source>
        <strain evidence="5">JCM 17666</strain>
    </source>
</reference>
<keyword evidence="1" id="KW-0175">Coiled coil</keyword>
<feature type="region of interest" description="Disordered" evidence="2">
    <location>
        <begin position="229"/>
        <end position="267"/>
    </location>
</feature>
<feature type="compositionally biased region" description="Gly residues" evidence="2">
    <location>
        <begin position="247"/>
        <end position="260"/>
    </location>
</feature>